<feature type="region of interest" description="Disordered" evidence="1">
    <location>
        <begin position="80"/>
        <end position="114"/>
    </location>
</feature>
<accession>A0A200QDB1</accession>
<dbReference type="PANTHER" id="PTHR12111">
    <property type="entry name" value="SPLICING FACTOR YJU2"/>
    <property type="match status" value="1"/>
</dbReference>
<dbReference type="GO" id="GO:0000398">
    <property type="term" value="P:mRNA splicing, via spliceosome"/>
    <property type="evidence" value="ECO:0007669"/>
    <property type="project" value="InterPro"/>
</dbReference>
<comment type="caution">
    <text evidence="2">The sequence shown here is derived from an EMBL/GenBank/DDBJ whole genome shotgun (WGS) entry which is preliminary data.</text>
</comment>
<gene>
    <name evidence="2" type="ORF">BVC80_209g146</name>
</gene>
<dbReference type="AlphaFoldDB" id="A0A200QDB1"/>
<dbReference type="InterPro" id="IPR007590">
    <property type="entry name" value="Saf4/Yju2"/>
</dbReference>
<dbReference type="Proteomes" id="UP000195402">
    <property type="component" value="Unassembled WGS sequence"/>
</dbReference>
<feature type="compositionally biased region" description="Polar residues" evidence="1">
    <location>
        <begin position="292"/>
        <end position="303"/>
    </location>
</feature>
<feature type="compositionally biased region" description="Acidic residues" evidence="1">
    <location>
        <begin position="180"/>
        <end position="192"/>
    </location>
</feature>
<feature type="compositionally biased region" description="Polar residues" evidence="1">
    <location>
        <begin position="200"/>
        <end position="209"/>
    </location>
</feature>
<evidence type="ECO:0000313" key="2">
    <source>
        <dbReference type="EMBL" id="OVA08412.1"/>
    </source>
</evidence>
<dbReference type="STRING" id="56857.A0A200QDB1"/>
<organism evidence="2 3">
    <name type="scientific">Macleaya cordata</name>
    <name type="common">Five-seeded plume-poppy</name>
    <name type="synonym">Bocconia cordata</name>
    <dbReference type="NCBI Taxonomy" id="56857"/>
    <lineage>
        <taxon>Eukaryota</taxon>
        <taxon>Viridiplantae</taxon>
        <taxon>Streptophyta</taxon>
        <taxon>Embryophyta</taxon>
        <taxon>Tracheophyta</taxon>
        <taxon>Spermatophyta</taxon>
        <taxon>Magnoliopsida</taxon>
        <taxon>Ranunculales</taxon>
        <taxon>Papaveraceae</taxon>
        <taxon>Papaveroideae</taxon>
        <taxon>Macleaya</taxon>
    </lineage>
</organism>
<evidence type="ECO:0000256" key="1">
    <source>
        <dbReference type="SAM" id="MobiDB-lite"/>
    </source>
</evidence>
<protein>
    <submittedName>
        <fullName evidence="2">CWC16 protein</fullName>
    </submittedName>
</protein>
<reference evidence="2 3" key="1">
    <citation type="journal article" date="2017" name="Mol. Plant">
        <title>The Genome of Medicinal Plant Macleaya cordata Provides New Insights into Benzylisoquinoline Alkaloids Metabolism.</title>
        <authorList>
            <person name="Liu X."/>
            <person name="Liu Y."/>
            <person name="Huang P."/>
            <person name="Ma Y."/>
            <person name="Qing Z."/>
            <person name="Tang Q."/>
            <person name="Cao H."/>
            <person name="Cheng P."/>
            <person name="Zheng Y."/>
            <person name="Yuan Z."/>
            <person name="Zhou Y."/>
            <person name="Liu J."/>
            <person name="Tang Z."/>
            <person name="Zhuo Y."/>
            <person name="Zhang Y."/>
            <person name="Yu L."/>
            <person name="Huang J."/>
            <person name="Yang P."/>
            <person name="Peng Q."/>
            <person name="Zhang J."/>
            <person name="Jiang W."/>
            <person name="Zhang Z."/>
            <person name="Lin K."/>
            <person name="Ro D.K."/>
            <person name="Chen X."/>
            <person name="Xiong X."/>
            <person name="Shang Y."/>
            <person name="Huang S."/>
            <person name="Zeng J."/>
        </authorList>
    </citation>
    <scope>NUCLEOTIDE SEQUENCE [LARGE SCALE GENOMIC DNA]</scope>
    <source>
        <strain evidence="3">cv. BLH2017</strain>
        <tissue evidence="2">Root</tissue>
    </source>
</reference>
<dbReference type="Pfam" id="PF04502">
    <property type="entry name" value="Saf4_Yju2"/>
    <property type="match status" value="1"/>
</dbReference>
<feature type="compositionally biased region" description="Low complexity" evidence="1">
    <location>
        <begin position="233"/>
        <end position="245"/>
    </location>
</feature>
<feature type="compositionally biased region" description="Basic and acidic residues" evidence="1">
    <location>
        <begin position="80"/>
        <end position="97"/>
    </location>
</feature>
<proteinExistence type="predicted"/>
<sequence length="310" mass="35354">MKVRTMLSMSIRCKTCGNYMYKGTKFNVMKEKVGERYLGIEIFQFYYKCTKCSAEFTIKTDPRNSDYVVESGVTRNFEPWRKKDEEAGEEKKKRDAEEMGNAMKSLENRMQDSRREMNRDAALGELMSMKSRHANVCADEVLEALQRAAEEKKKQEAAEYKAIAASVFRKKRDFVVTIPDEDVEDEDEDGDGAGDLHQLLNRSGETENCNFKRKKVSKDLLGKNPTDYLTMVSYSDSSNNNANSNEPKSIFKSSSSRVMIKKKTPTTSTGKNQVRREENNQGREPKAKDTITKSTGLQSIQNYESDDESG</sequence>
<dbReference type="InParanoid" id="A0A200QDB1"/>
<name>A0A200QDB1_MACCD</name>
<evidence type="ECO:0000313" key="3">
    <source>
        <dbReference type="Proteomes" id="UP000195402"/>
    </source>
</evidence>
<dbReference type="OMA" id="CAAYDSD"/>
<feature type="region of interest" description="Disordered" evidence="1">
    <location>
        <begin position="180"/>
        <end position="310"/>
    </location>
</feature>
<dbReference type="EMBL" id="MVGT01002328">
    <property type="protein sequence ID" value="OVA08412.1"/>
    <property type="molecule type" value="Genomic_DNA"/>
</dbReference>
<keyword evidence="3" id="KW-1185">Reference proteome</keyword>
<dbReference type="OrthoDB" id="674963at2759"/>
<feature type="compositionally biased region" description="Basic and acidic residues" evidence="1">
    <location>
        <begin position="274"/>
        <end position="291"/>
    </location>
</feature>